<dbReference type="AlphaFoldDB" id="A0A0E3V6I8"/>
<dbReference type="KEGG" id="srd:SD10_06285"/>
<dbReference type="Proteomes" id="UP000033054">
    <property type="component" value="Chromosome"/>
</dbReference>
<evidence type="ECO:0000313" key="2">
    <source>
        <dbReference type="Proteomes" id="UP000033054"/>
    </source>
</evidence>
<evidence type="ECO:0000313" key="1">
    <source>
        <dbReference type="EMBL" id="AKD54576.1"/>
    </source>
</evidence>
<dbReference type="RefSeq" id="WP_046376175.1">
    <property type="nucleotide sequence ID" value="NZ_CP010429.1"/>
</dbReference>
<keyword evidence="2" id="KW-1185">Reference proteome</keyword>
<sequence length="71" mass="8160">MTQQQTEREQVVNRIAYYDDLMASYIALIQNINKPNASDETKILVDLANESLQHCQDKRDILSAHLNSLVK</sequence>
<gene>
    <name evidence="1" type="ORF">SD10_06285</name>
</gene>
<organism evidence="1 2">
    <name type="scientific">Spirosoma radiotolerans</name>
    <dbReference type="NCBI Taxonomy" id="1379870"/>
    <lineage>
        <taxon>Bacteria</taxon>
        <taxon>Pseudomonadati</taxon>
        <taxon>Bacteroidota</taxon>
        <taxon>Cytophagia</taxon>
        <taxon>Cytophagales</taxon>
        <taxon>Cytophagaceae</taxon>
        <taxon>Spirosoma</taxon>
    </lineage>
</organism>
<dbReference type="PATRIC" id="fig|1379870.5.peg.1362"/>
<dbReference type="EMBL" id="CP010429">
    <property type="protein sequence ID" value="AKD54576.1"/>
    <property type="molecule type" value="Genomic_DNA"/>
</dbReference>
<reference evidence="1 2" key="1">
    <citation type="journal article" date="2014" name="Curr. Microbiol.">
        <title>Spirosoma radiotolerans sp. nov., a gamma-radiation-resistant bacterium isolated from gamma ray-irradiated soil.</title>
        <authorList>
            <person name="Lee J.J."/>
            <person name="Srinivasan S."/>
            <person name="Lim S."/>
            <person name="Joe M."/>
            <person name="Im S."/>
            <person name="Bae S.I."/>
            <person name="Park K.R."/>
            <person name="Han J.H."/>
            <person name="Park S.H."/>
            <person name="Joo B.M."/>
            <person name="Park S.J."/>
            <person name="Kim M.K."/>
        </authorList>
    </citation>
    <scope>NUCLEOTIDE SEQUENCE [LARGE SCALE GENOMIC DNA]</scope>
    <source>
        <strain evidence="1 2">DG5A</strain>
    </source>
</reference>
<protein>
    <submittedName>
        <fullName evidence="1">Uncharacterized protein</fullName>
    </submittedName>
</protein>
<dbReference type="HOGENOM" id="CLU_2738013_0_0_10"/>
<proteinExistence type="predicted"/>
<accession>A0A0E3V6I8</accession>
<name>A0A0E3V6I8_9BACT</name>